<reference evidence="2 3" key="1">
    <citation type="journal article" date="2024" name="Nat. Commun.">
        <title>Phylogenomics reveals the evolutionary origins of lichenization in chlorophyte algae.</title>
        <authorList>
            <person name="Puginier C."/>
            <person name="Libourel C."/>
            <person name="Otte J."/>
            <person name="Skaloud P."/>
            <person name="Haon M."/>
            <person name="Grisel S."/>
            <person name="Petersen M."/>
            <person name="Berrin J.G."/>
            <person name="Delaux P.M."/>
            <person name="Dal Grande F."/>
            <person name="Keller J."/>
        </authorList>
    </citation>
    <scope>NUCLEOTIDE SEQUENCE [LARGE SCALE GENOMIC DNA]</scope>
    <source>
        <strain evidence="2 3">SAG 2523</strain>
    </source>
</reference>
<feature type="region of interest" description="Disordered" evidence="1">
    <location>
        <begin position="207"/>
        <end position="250"/>
    </location>
</feature>
<feature type="compositionally biased region" description="Polar residues" evidence="1">
    <location>
        <begin position="176"/>
        <end position="192"/>
    </location>
</feature>
<feature type="compositionally biased region" description="Low complexity" evidence="1">
    <location>
        <begin position="22"/>
        <end position="31"/>
    </location>
</feature>
<evidence type="ECO:0000256" key="1">
    <source>
        <dbReference type="SAM" id="MobiDB-lite"/>
    </source>
</evidence>
<gene>
    <name evidence="2" type="ORF">WJX84_002779</name>
</gene>
<sequence>MGPRFGRGRGRTAGRSPNAPDRSTSSSTGRGSAVGGRFKQSPSGAGRGRSPPDQQRHSDRSEVEIHGKGAGAVSVELEGTPAGPALWRVVPAFGNHFSPAFLKGLTAWLDCIGPAKTISSQQATSTAPCLQNAAEGSGIQEVHLSHNRITNVGAEALLKCIPTPPLTDAGPGKYMNSKQASQLRPTRQQAQPNAGKFLSAEPAISLGTAGSNSLSPGPDTLQTPSKSPGTGLAPLTSPAVGSPEGPSPTVSAAEQFASLLNTTPVAAGGKMARKPLWLRLEWNQIGLTEFMQAAEQEKAQRGLVLDMPADEPNRNSATASLHERNLRFSKKAAHARLPWLRLQRLAPKSAPILQEARSAYQFPAASQTSTLRPPPPPPPRPSTASAAFPKPPAVPSDAPVDSTPGRSQGPLLLFPDTSALLVLIGAVPAHSGRLGLQSLQELAKAGLFGRALPAHEQVFVILADSVIRQLDGLKDDPALSRAIRRFLGKGLDAYGPAGADFMTVLGAHEGEGMVLDMEAEVAGSRSPHLASRGQRPLSASNLRSVLLSAATKGLGSVAGWSLQQEFDGAIACMRLLHTHTASAAAALDSISCICLDPALQGHPDSQIDQVAGALLQHAANQQQLAETLQGITASSKESEASFRDQMSSTDSQQLSNLGQFLPILNKRMQDMEKLVHSHQAPSRVLRWLSMPQ</sequence>
<accession>A0AAW1T7R9</accession>
<name>A0AAW1T7R9_9CHLO</name>
<feature type="compositionally biased region" description="Pro residues" evidence="1">
    <location>
        <begin position="372"/>
        <end position="381"/>
    </location>
</feature>
<feature type="region of interest" description="Disordered" evidence="1">
    <location>
        <begin position="1"/>
        <end position="65"/>
    </location>
</feature>
<dbReference type="Proteomes" id="UP001485043">
    <property type="component" value="Unassembled WGS sequence"/>
</dbReference>
<protein>
    <submittedName>
        <fullName evidence="2">Uncharacterized protein</fullName>
    </submittedName>
</protein>
<proteinExistence type="predicted"/>
<dbReference type="EMBL" id="JALJOV010000317">
    <property type="protein sequence ID" value="KAK9864755.1"/>
    <property type="molecule type" value="Genomic_DNA"/>
</dbReference>
<evidence type="ECO:0000313" key="3">
    <source>
        <dbReference type="Proteomes" id="UP001485043"/>
    </source>
</evidence>
<feature type="compositionally biased region" description="Polar residues" evidence="1">
    <location>
        <begin position="208"/>
        <end position="228"/>
    </location>
</feature>
<feature type="compositionally biased region" description="Basic residues" evidence="1">
    <location>
        <begin position="1"/>
        <end position="12"/>
    </location>
</feature>
<evidence type="ECO:0000313" key="2">
    <source>
        <dbReference type="EMBL" id="KAK9864755.1"/>
    </source>
</evidence>
<comment type="caution">
    <text evidence="2">The sequence shown here is derived from an EMBL/GenBank/DDBJ whole genome shotgun (WGS) entry which is preliminary data.</text>
</comment>
<keyword evidence="3" id="KW-1185">Reference proteome</keyword>
<feature type="region of interest" description="Disordered" evidence="1">
    <location>
        <begin position="168"/>
        <end position="193"/>
    </location>
</feature>
<feature type="compositionally biased region" description="Basic and acidic residues" evidence="1">
    <location>
        <begin position="54"/>
        <end position="65"/>
    </location>
</feature>
<dbReference type="AlphaFoldDB" id="A0AAW1T7R9"/>
<feature type="region of interest" description="Disordered" evidence="1">
    <location>
        <begin position="363"/>
        <end position="409"/>
    </location>
</feature>
<organism evidence="2 3">
    <name type="scientific">Apatococcus fuscideae</name>
    <dbReference type="NCBI Taxonomy" id="2026836"/>
    <lineage>
        <taxon>Eukaryota</taxon>
        <taxon>Viridiplantae</taxon>
        <taxon>Chlorophyta</taxon>
        <taxon>core chlorophytes</taxon>
        <taxon>Trebouxiophyceae</taxon>
        <taxon>Chlorellales</taxon>
        <taxon>Chlorellaceae</taxon>
        <taxon>Apatococcus</taxon>
    </lineage>
</organism>